<feature type="region of interest" description="Disordered" evidence="1">
    <location>
        <begin position="270"/>
        <end position="297"/>
    </location>
</feature>
<protein>
    <submittedName>
        <fullName evidence="2">Uncharacterized protein</fullName>
    </submittedName>
</protein>
<dbReference type="VEuPathDB" id="VectorBase:MDOMA2_009326"/>
<name>A0A1I8M962_MUSDO</name>
<feature type="region of interest" description="Disordered" evidence="1">
    <location>
        <begin position="388"/>
        <end position="412"/>
    </location>
</feature>
<accession>A0A1I8M962</accession>
<dbReference type="EnsemblMetazoa" id="MDOA002520-RA">
    <property type="protein sequence ID" value="MDOA002520-PA"/>
    <property type="gene ID" value="MDOA002520"/>
</dbReference>
<feature type="compositionally biased region" description="Polar residues" evidence="1">
    <location>
        <begin position="540"/>
        <end position="551"/>
    </location>
</feature>
<reference evidence="2" key="1">
    <citation type="submission" date="2020-05" db="UniProtKB">
        <authorList>
            <consortium name="EnsemblMetazoa"/>
        </authorList>
    </citation>
    <scope>IDENTIFICATION</scope>
    <source>
        <strain evidence="2">Aabys</strain>
    </source>
</reference>
<organism evidence="2">
    <name type="scientific">Musca domestica</name>
    <name type="common">House fly</name>
    <dbReference type="NCBI Taxonomy" id="7370"/>
    <lineage>
        <taxon>Eukaryota</taxon>
        <taxon>Metazoa</taxon>
        <taxon>Ecdysozoa</taxon>
        <taxon>Arthropoda</taxon>
        <taxon>Hexapoda</taxon>
        <taxon>Insecta</taxon>
        <taxon>Pterygota</taxon>
        <taxon>Neoptera</taxon>
        <taxon>Endopterygota</taxon>
        <taxon>Diptera</taxon>
        <taxon>Brachycera</taxon>
        <taxon>Muscomorpha</taxon>
        <taxon>Muscoidea</taxon>
        <taxon>Muscidae</taxon>
        <taxon>Musca</taxon>
    </lineage>
</organism>
<feature type="compositionally biased region" description="Basic and acidic residues" evidence="1">
    <location>
        <begin position="270"/>
        <end position="279"/>
    </location>
</feature>
<dbReference type="VEuPathDB" id="VectorBase:MDOA002520"/>
<sequence length="684" mass="75794">MTTSDEAFCHDHIEHPLMWCDEKRRLVERKNAEESMRMWRRRKTEEMARKEKDKQEYYELMVKHCPWGKPGGGAPNIDVRRKDITAAGLHSTQPISTTHRLASLPPCRFSDYFLKHKRCFDPMAAYHPHHYHHHSVPRLTTHTHTVQHVPDRPVIGGATSMVTLCDRDIPTTATSGGGAGGGAPAVGGKNAESLHITLKDHPSMSFRNKGHVDIEVRYKPTAAGKGKPMLEKIVVTESDKCPIVDVGKTQHCPAAVGPHGLKQKKTLEKIEKPASKDPWGKPGPGGKPWRSPKSVGTTFMKSLGWTNKEMLKDLDQDNPVTPAEKPTFRKSRATRKATRCCDMCTCKCPAMTSSPIKPLQKPPAPAKTTASDAKPKICPRLMRHNKPAATADTTTDNSAHPTNRQCGDTTTITTNGNGVELVPLLARRRAHYRPISLSTTDITKRTGWTNKEMLKDLDQDNPVTPAEKPTFRKSRATRKATRCCDMCTCKCPAMTSSPIKPLQKPPAPAKTTASDAKPKICPRLMRHNKPAATADTTTDNSAHPTNRQCGDTTTITTNGNGVELVPLLARRRAHYRPISLSTTDITKRTASNDRYASKMPQKLHTSDGIGVGSNLLYQHDLNTQVAMKRRSISLARQYDREMANQHFMTFDTFWGRPGHGAQAGKTRKLKLNNLLYGTPGCTSD</sequence>
<evidence type="ECO:0000313" key="2">
    <source>
        <dbReference type="EnsemblMetazoa" id="MDOA002520-PA"/>
    </source>
</evidence>
<proteinExistence type="predicted"/>
<feature type="region of interest" description="Disordered" evidence="1">
    <location>
        <begin position="312"/>
        <end position="332"/>
    </location>
</feature>
<feature type="region of interest" description="Disordered" evidence="1">
    <location>
        <begin position="531"/>
        <end position="555"/>
    </location>
</feature>
<evidence type="ECO:0000256" key="1">
    <source>
        <dbReference type="SAM" id="MobiDB-lite"/>
    </source>
</evidence>
<feature type="compositionally biased region" description="Polar residues" evidence="1">
    <location>
        <begin position="397"/>
        <end position="408"/>
    </location>
</feature>
<dbReference type="AlphaFoldDB" id="A0A1I8M962"/>
<dbReference type="eggNOG" id="ENOG502SAP6">
    <property type="taxonomic scope" value="Eukaryota"/>
</dbReference>